<feature type="transmembrane region" description="Helical" evidence="5">
    <location>
        <begin position="100"/>
        <end position="117"/>
    </location>
</feature>
<evidence type="ECO:0000256" key="1">
    <source>
        <dbReference type="ARBA" id="ARBA00004141"/>
    </source>
</evidence>
<dbReference type="RefSeq" id="WP_092734825.1">
    <property type="nucleotide sequence ID" value="NZ_FNPC01000012.1"/>
</dbReference>
<evidence type="ECO:0000256" key="3">
    <source>
        <dbReference type="ARBA" id="ARBA00022989"/>
    </source>
</evidence>
<evidence type="ECO:0000256" key="2">
    <source>
        <dbReference type="ARBA" id="ARBA00022692"/>
    </source>
</evidence>
<dbReference type="GO" id="GO:0016020">
    <property type="term" value="C:membrane"/>
    <property type="evidence" value="ECO:0007669"/>
    <property type="project" value="UniProtKB-SubCell"/>
</dbReference>
<keyword evidence="4 5" id="KW-0472">Membrane</keyword>
<proteinExistence type="predicted"/>
<reference evidence="7" key="1">
    <citation type="submission" date="2016-10" db="EMBL/GenBank/DDBJ databases">
        <authorList>
            <person name="Varghese N."/>
            <person name="Submissions S."/>
        </authorList>
    </citation>
    <scope>NUCLEOTIDE SEQUENCE [LARGE SCALE GENOMIC DNA]</scope>
    <source>
        <strain evidence="7">DC30,IBRC 10041,KCTC 4046</strain>
    </source>
</reference>
<evidence type="ECO:0000256" key="5">
    <source>
        <dbReference type="SAM" id="Phobius"/>
    </source>
</evidence>
<dbReference type="Pfam" id="PF13564">
    <property type="entry name" value="DoxX_2"/>
    <property type="match status" value="1"/>
</dbReference>
<protein>
    <submittedName>
        <fullName evidence="6">DoxX-like family protein</fullName>
    </submittedName>
</protein>
<feature type="transmembrane region" description="Helical" evidence="5">
    <location>
        <begin position="71"/>
        <end position="88"/>
    </location>
</feature>
<feature type="transmembrane region" description="Helical" evidence="5">
    <location>
        <begin position="45"/>
        <end position="65"/>
    </location>
</feature>
<keyword evidence="3 5" id="KW-1133">Transmembrane helix</keyword>
<comment type="subcellular location">
    <subcellularLocation>
        <location evidence="1">Membrane</location>
        <topology evidence="1">Multi-pass membrane protein</topology>
    </subcellularLocation>
</comment>
<evidence type="ECO:0000256" key="4">
    <source>
        <dbReference type="ARBA" id="ARBA00023136"/>
    </source>
</evidence>
<dbReference type="EMBL" id="FNPC01000012">
    <property type="protein sequence ID" value="SDY86833.1"/>
    <property type="molecule type" value="Genomic_DNA"/>
</dbReference>
<keyword evidence="7" id="KW-1185">Reference proteome</keyword>
<dbReference type="OrthoDB" id="275676at2157"/>
<keyword evidence="2 5" id="KW-0812">Transmembrane</keyword>
<feature type="transmembrane region" description="Helical" evidence="5">
    <location>
        <begin position="6"/>
        <end position="25"/>
    </location>
</feature>
<name>A0A1H3NDM4_9EURY</name>
<evidence type="ECO:0000313" key="7">
    <source>
        <dbReference type="Proteomes" id="UP000199079"/>
    </source>
</evidence>
<dbReference type="AlphaFoldDB" id="A0A1H3NDM4"/>
<accession>A0A1H3NDM4</accession>
<evidence type="ECO:0000313" key="6">
    <source>
        <dbReference type="EMBL" id="SDY86833.1"/>
    </source>
</evidence>
<gene>
    <name evidence="6" type="ORF">SAMN05216564_11259</name>
</gene>
<dbReference type="InterPro" id="IPR032808">
    <property type="entry name" value="DoxX"/>
</dbReference>
<organism evidence="6 7">
    <name type="scientific">Halopenitus persicus</name>
    <dbReference type="NCBI Taxonomy" id="1048396"/>
    <lineage>
        <taxon>Archaea</taxon>
        <taxon>Methanobacteriati</taxon>
        <taxon>Methanobacteriota</taxon>
        <taxon>Stenosarchaea group</taxon>
        <taxon>Halobacteria</taxon>
        <taxon>Halobacteriales</taxon>
        <taxon>Haloferacaceae</taxon>
        <taxon>Halopenitus</taxon>
    </lineage>
</organism>
<dbReference type="Proteomes" id="UP000199079">
    <property type="component" value="Unassembled WGS sequence"/>
</dbReference>
<sequence length="123" mass="12815">MSLESIALVGSQAVLGLVGVAVGGAKVTHQEDQIEDFQRFGYPQWFRILTGLIEIGAGLALLAGLVWLSEFTVAGGLLLSSVMVGAVATHIRTGDPLSKTAVPAVLFAFTAGLLIIRDVTIPL</sequence>